<evidence type="ECO:0000256" key="2">
    <source>
        <dbReference type="ARBA" id="ARBA00022833"/>
    </source>
</evidence>
<dbReference type="GO" id="GO:0061630">
    <property type="term" value="F:ubiquitin protein ligase activity"/>
    <property type="evidence" value="ECO:0007669"/>
    <property type="project" value="TreeGrafter"/>
</dbReference>
<dbReference type="PROSITE" id="PS50089">
    <property type="entry name" value="ZF_RING_2"/>
    <property type="match status" value="1"/>
</dbReference>
<feature type="region of interest" description="Disordered" evidence="5">
    <location>
        <begin position="400"/>
        <end position="420"/>
    </location>
</feature>
<keyword evidence="1 3" id="KW-0479">Metal-binding</keyword>
<protein>
    <recommendedName>
        <fullName evidence="6">RING-type domain-containing protein</fullName>
    </recommendedName>
</protein>
<feature type="region of interest" description="Disordered" evidence="5">
    <location>
        <begin position="253"/>
        <end position="277"/>
    </location>
</feature>
<dbReference type="Gene3D" id="3.30.40.10">
    <property type="entry name" value="Zinc/RING finger domain, C3HC4 (zinc finger)"/>
    <property type="match status" value="1"/>
</dbReference>
<dbReference type="GO" id="GO:0005634">
    <property type="term" value="C:nucleus"/>
    <property type="evidence" value="ECO:0007669"/>
    <property type="project" value="TreeGrafter"/>
</dbReference>
<accession>A0AA39EYL1</accession>
<dbReference type="InterPro" id="IPR013083">
    <property type="entry name" value="Znf_RING/FYVE/PHD"/>
</dbReference>
<evidence type="ECO:0000256" key="1">
    <source>
        <dbReference type="ARBA" id="ARBA00022771"/>
    </source>
</evidence>
<dbReference type="PANTHER" id="PTHR46569">
    <property type="entry name" value="E3 UBIQUITIN-PROTEIN LIGASE TRAIP"/>
    <property type="match status" value="1"/>
</dbReference>
<dbReference type="GO" id="GO:0031297">
    <property type="term" value="P:replication fork processing"/>
    <property type="evidence" value="ECO:0007669"/>
    <property type="project" value="TreeGrafter"/>
</dbReference>
<dbReference type="EMBL" id="JAQQBS010001425">
    <property type="protein sequence ID" value="KAK0157816.1"/>
    <property type="molecule type" value="Genomic_DNA"/>
</dbReference>
<dbReference type="PANTHER" id="PTHR46569:SF1">
    <property type="entry name" value="E3 UBIQUITIN-PROTEIN LIGASE RFWD3-RELATED"/>
    <property type="match status" value="1"/>
</dbReference>
<evidence type="ECO:0000313" key="8">
    <source>
        <dbReference type="Proteomes" id="UP001168990"/>
    </source>
</evidence>
<feature type="compositionally biased region" description="Low complexity" evidence="5">
    <location>
        <begin position="401"/>
        <end position="410"/>
    </location>
</feature>
<evidence type="ECO:0000256" key="4">
    <source>
        <dbReference type="SAM" id="Coils"/>
    </source>
</evidence>
<dbReference type="Proteomes" id="UP001168990">
    <property type="component" value="Unassembled WGS sequence"/>
</dbReference>
<dbReference type="InterPro" id="IPR052639">
    <property type="entry name" value="TRAIP_ubiq-protein_ligase"/>
</dbReference>
<keyword evidence="8" id="KW-1185">Reference proteome</keyword>
<reference evidence="7" key="2">
    <citation type="submission" date="2023-03" db="EMBL/GenBank/DDBJ databases">
        <authorList>
            <person name="Inwood S.N."/>
            <person name="Skelly J.G."/>
            <person name="Guhlin J."/>
            <person name="Harrop T.W.R."/>
            <person name="Goldson S.G."/>
            <person name="Dearden P.K."/>
        </authorList>
    </citation>
    <scope>NUCLEOTIDE SEQUENCE</scope>
    <source>
        <strain evidence="7">Irish</strain>
        <tissue evidence="7">Whole body</tissue>
    </source>
</reference>
<dbReference type="GO" id="GO:0090734">
    <property type="term" value="C:site of DNA damage"/>
    <property type="evidence" value="ECO:0007669"/>
    <property type="project" value="TreeGrafter"/>
</dbReference>
<dbReference type="SMART" id="SM00184">
    <property type="entry name" value="RING"/>
    <property type="match status" value="1"/>
</dbReference>
<evidence type="ECO:0000256" key="3">
    <source>
        <dbReference type="PROSITE-ProRule" id="PRU00175"/>
    </source>
</evidence>
<evidence type="ECO:0000313" key="7">
    <source>
        <dbReference type="EMBL" id="KAK0157816.1"/>
    </source>
</evidence>
<dbReference type="AlphaFoldDB" id="A0AA39EYL1"/>
<comment type="caution">
    <text evidence="7">The sequence shown here is derived from an EMBL/GenBank/DDBJ whole genome shotgun (WGS) entry which is preliminary data.</text>
</comment>
<evidence type="ECO:0000256" key="5">
    <source>
        <dbReference type="SAM" id="MobiDB-lite"/>
    </source>
</evidence>
<dbReference type="GO" id="GO:0008270">
    <property type="term" value="F:zinc ion binding"/>
    <property type="evidence" value="ECO:0007669"/>
    <property type="project" value="UniProtKB-KW"/>
</dbReference>
<sequence length="420" mass="48350">MNFSCCICCARLESSDDIFSTQCGHIFHFPCLTQWLERSKTCPQCREKTSSSKIHRIYFNISNETFKEDAGVLQERIDNLNFQILLRDKDVTDYKTKAEKLQSQMKSLRNEVLKLESEVEHKNSAIHALKEQAKYYKQSHEEGKKYKEQAEVLKKKLNNLNDVQTLLNSTNEEADELLSSTDDLNKLVTYISALKRELTIGLKNRKEYRIIIKQLKQDLNTKILENNILKEKVQKTKSMEEIIQSLESEIRSLTNNKNDDNKNSSRNESNELNDSDRSMDLLELSKERIASLKPKKIFSFGTDLHEENEENCSINQKFKINNFKTDNKRKISRLNSGTGVPSNSILAKKPRLTRDPTTTAALRNEFYSFDGLGGFAKVENFPTGNSGAIKKKFSLKSRTISQSNNSNNQNKIDDFIDLTN</sequence>
<evidence type="ECO:0000259" key="6">
    <source>
        <dbReference type="PROSITE" id="PS50089"/>
    </source>
</evidence>
<keyword evidence="1 3" id="KW-0863">Zinc-finger</keyword>
<name>A0AA39EYL1_9HYME</name>
<dbReference type="InterPro" id="IPR001841">
    <property type="entry name" value="Znf_RING"/>
</dbReference>
<feature type="compositionally biased region" description="Basic and acidic residues" evidence="5">
    <location>
        <begin position="257"/>
        <end position="277"/>
    </location>
</feature>
<feature type="domain" description="RING-type" evidence="6">
    <location>
        <begin position="5"/>
        <end position="46"/>
    </location>
</feature>
<dbReference type="Pfam" id="PF13639">
    <property type="entry name" value="zf-RING_2"/>
    <property type="match status" value="1"/>
</dbReference>
<reference evidence="7" key="1">
    <citation type="journal article" date="2023" name="bioRxiv">
        <title>Scaffold-level genome assemblies of two parasitoid biocontrol wasps reveal the parthenogenesis mechanism and an associated novel virus.</title>
        <authorList>
            <person name="Inwood S."/>
            <person name="Skelly J."/>
            <person name="Guhlin J."/>
            <person name="Harrop T."/>
            <person name="Goldson S."/>
            <person name="Dearden P."/>
        </authorList>
    </citation>
    <scope>NUCLEOTIDE SEQUENCE</scope>
    <source>
        <strain evidence="7">Irish</strain>
        <tissue evidence="7">Whole body</tissue>
    </source>
</reference>
<keyword evidence="2" id="KW-0862">Zinc</keyword>
<proteinExistence type="predicted"/>
<organism evidence="7 8">
    <name type="scientific">Microctonus aethiopoides</name>
    <dbReference type="NCBI Taxonomy" id="144406"/>
    <lineage>
        <taxon>Eukaryota</taxon>
        <taxon>Metazoa</taxon>
        <taxon>Ecdysozoa</taxon>
        <taxon>Arthropoda</taxon>
        <taxon>Hexapoda</taxon>
        <taxon>Insecta</taxon>
        <taxon>Pterygota</taxon>
        <taxon>Neoptera</taxon>
        <taxon>Endopterygota</taxon>
        <taxon>Hymenoptera</taxon>
        <taxon>Apocrita</taxon>
        <taxon>Ichneumonoidea</taxon>
        <taxon>Braconidae</taxon>
        <taxon>Euphorinae</taxon>
        <taxon>Microctonus</taxon>
    </lineage>
</organism>
<dbReference type="SUPFAM" id="SSF57850">
    <property type="entry name" value="RING/U-box"/>
    <property type="match status" value="1"/>
</dbReference>
<keyword evidence="4" id="KW-0175">Coiled coil</keyword>
<gene>
    <name evidence="7" type="ORF">PV328_011506</name>
</gene>
<dbReference type="GO" id="GO:0016567">
    <property type="term" value="P:protein ubiquitination"/>
    <property type="evidence" value="ECO:0007669"/>
    <property type="project" value="TreeGrafter"/>
</dbReference>
<feature type="coiled-coil region" evidence="4">
    <location>
        <begin position="91"/>
        <end position="173"/>
    </location>
</feature>